<keyword evidence="2 3" id="KW-0961">Cell wall biogenesis/degradation</keyword>
<evidence type="ECO:0000313" key="7">
    <source>
        <dbReference type="Proteomes" id="UP000646053"/>
    </source>
</evidence>
<feature type="domain" description="RlpA-like protein double-psi beta-barrel" evidence="5">
    <location>
        <begin position="12"/>
        <end position="101"/>
    </location>
</feature>
<dbReference type="PANTHER" id="PTHR34183">
    <property type="entry name" value="ENDOLYTIC PEPTIDOGLYCAN TRANSGLYCOSYLASE RLPA"/>
    <property type="match status" value="1"/>
</dbReference>
<dbReference type="EC" id="4.2.2.-" evidence="3"/>
<proteinExistence type="inferred from homology"/>
<comment type="similarity">
    <text evidence="3 4">Belongs to the RlpA family.</text>
</comment>
<dbReference type="PANTHER" id="PTHR34183:SF8">
    <property type="entry name" value="ENDOLYTIC PEPTIDOGLYCAN TRANSGLYCOSYLASE RLPA-RELATED"/>
    <property type="match status" value="1"/>
</dbReference>
<dbReference type="GO" id="GO:0071555">
    <property type="term" value="P:cell wall organization"/>
    <property type="evidence" value="ECO:0007669"/>
    <property type="project" value="UniProtKB-KW"/>
</dbReference>
<dbReference type="GO" id="GO:0000270">
    <property type="term" value="P:peptidoglycan metabolic process"/>
    <property type="evidence" value="ECO:0007669"/>
    <property type="project" value="UniProtKB-UniRule"/>
</dbReference>
<reference evidence="6" key="1">
    <citation type="submission" date="2019-12" db="EMBL/GenBank/DDBJ databases">
        <title>High-Quality draft genome sequences of three cyanobacteria isolated from the limestone walls of the Old Cathedral of Coimbra.</title>
        <authorList>
            <person name="Tiago I."/>
            <person name="Soares F."/>
            <person name="Portugal A."/>
        </authorList>
    </citation>
    <scope>NUCLEOTIDE SEQUENCE</scope>
    <source>
        <strain evidence="6">A</strain>
    </source>
</reference>
<evidence type="ECO:0000256" key="1">
    <source>
        <dbReference type="ARBA" id="ARBA00023239"/>
    </source>
</evidence>
<dbReference type="SUPFAM" id="SSF50685">
    <property type="entry name" value="Barwin-like endoglucanases"/>
    <property type="match status" value="1"/>
</dbReference>
<gene>
    <name evidence="3" type="primary">rlpA</name>
    <name evidence="6" type="ORF">GS601_16760</name>
</gene>
<evidence type="ECO:0000313" key="6">
    <source>
        <dbReference type="EMBL" id="NDJ18917.1"/>
    </source>
</evidence>
<dbReference type="CDD" id="cd22268">
    <property type="entry name" value="DPBB_RlpA-like"/>
    <property type="match status" value="1"/>
</dbReference>
<dbReference type="AlphaFoldDB" id="A0A8J8CNY2"/>
<dbReference type="InterPro" id="IPR034718">
    <property type="entry name" value="RlpA"/>
</dbReference>
<evidence type="ECO:0000256" key="2">
    <source>
        <dbReference type="ARBA" id="ARBA00023316"/>
    </source>
</evidence>
<comment type="caution">
    <text evidence="6">The sequence shown here is derived from an EMBL/GenBank/DDBJ whole genome shotgun (WGS) entry which is preliminary data.</text>
</comment>
<evidence type="ECO:0000256" key="4">
    <source>
        <dbReference type="RuleBase" id="RU003495"/>
    </source>
</evidence>
<dbReference type="InterPro" id="IPR009009">
    <property type="entry name" value="RlpA-like_DPBB"/>
</dbReference>
<sequence length="132" mass="14435">MHQLDATDTSIDGKASWYGFYFHGRQTATGEIFDQNALTAAHRSLPFGTYLKVTNLLNGKSVVVRINDRGPYFDEGERVIDLSNRAARCISSHDRGVVPIEAVVLQPSSPAKVASQVTTQVSSLPKTHITGY</sequence>
<dbReference type="Proteomes" id="UP000646053">
    <property type="component" value="Unassembled WGS sequence"/>
</dbReference>
<evidence type="ECO:0000256" key="3">
    <source>
        <dbReference type="HAMAP-Rule" id="MF_02071"/>
    </source>
</evidence>
<organism evidence="6 7">
    <name type="scientific">Myxacorys almedinensis A</name>
    <dbReference type="NCBI Taxonomy" id="2690445"/>
    <lineage>
        <taxon>Bacteria</taxon>
        <taxon>Bacillati</taxon>
        <taxon>Cyanobacteriota</taxon>
        <taxon>Cyanophyceae</taxon>
        <taxon>Leptolyngbyales</taxon>
        <taxon>Leptolyngbyaceae</taxon>
        <taxon>Myxacorys</taxon>
        <taxon>Myxacorys almedinensis</taxon>
    </lineage>
</organism>
<dbReference type="InterPro" id="IPR036908">
    <property type="entry name" value="RlpA-like_sf"/>
</dbReference>
<dbReference type="InterPro" id="IPR012997">
    <property type="entry name" value="RplA"/>
</dbReference>
<dbReference type="GO" id="GO:0008932">
    <property type="term" value="F:lytic endotransglycosylase activity"/>
    <property type="evidence" value="ECO:0007669"/>
    <property type="project" value="UniProtKB-UniRule"/>
</dbReference>
<dbReference type="Gene3D" id="2.40.40.10">
    <property type="entry name" value="RlpA-like domain"/>
    <property type="match status" value="1"/>
</dbReference>
<evidence type="ECO:0000259" key="5">
    <source>
        <dbReference type="Pfam" id="PF03330"/>
    </source>
</evidence>
<keyword evidence="7" id="KW-1185">Reference proteome</keyword>
<dbReference type="HAMAP" id="MF_02071">
    <property type="entry name" value="RlpA"/>
    <property type="match status" value="1"/>
</dbReference>
<dbReference type="Pfam" id="PF03330">
    <property type="entry name" value="DPBB_1"/>
    <property type="match status" value="1"/>
</dbReference>
<name>A0A8J8CNY2_9CYAN</name>
<comment type="function">
    <text evidence="3">Lytic transglycosylase with a strong preference for naked glycan strands that lack stem peptides.</text>
</comment>
<keyword evidence="1 3" id="KW-0456">Lyase</keyword>
<accession>A0A8J8CNY2</accession>
<dbReference type="EMBL" id="WVIE01000021">
    <property type="protein sequence ID" value="NDJ18917.1"/>
    <property type="molecule type" value="Genomic_DNA"/>
</dbReference>
<protein>
    <recommendedName>
        <fullName evidence="3">Probable endolytic peptidoglycan transglycosylase RlpA</fullName>
        <ecNumber evidence="3">4.2.2.-</ecNumber>
    </recommendedName>
</protein>
<dbReference type="NCBIfam" id="TIGR00413">
    <property type="entry name" value="rlpA"/>
    <property type="match status" value="1"/>
</dbReference>